<name>A0A563F2V8_9PSEU</name>
<gene>
    <name evidence="2" type="ORF">FKR81_00455</name>
</gene>
<dbReference type="InterPro" id="IPR036513">
    <property type="entry name" value="STAS_dom_sf"/>
</dbReference>
<dbReference type="PROSITE" id="PS50801">
    <property type="entry name" value="STAS"/>
    <property type="match status" value="1"/>
</dbReference>
<dbReference type="Pfam" id="PF01740">
    <property type="entry name" value="STAS"/>
    <property type="match status" value="1"/>
</dbReference>
<dbReference type="EMBL" id="VOBR01000001">
    <property type="protein sequence ID" value="TWP54078.1"/>
    <property type="molecule type" value="Genomic_DNA"/>
</dbReference>
<reference evidence="2 3" key="1">
    <citation type="submission" date="2019-07" db="EMBL/GenBank/DDBJ databases">
        <title>Lentzea xizangensis sp. nov., isolated from Qinghai-Tibetan Plateau Soils.</title>
        <authorList>
            <person name="Huang J."/>
        </authorList>
    </citation>
    <scope>NUCLEOTIDE SEQUENCE [LARGE SCALE GENOMIC DNA]</scope>
    <source>
        <strain evidence="2 3">FXJ1.1311</strain>
    </source>
</reference>
<feature type="domain" description="STAS" evidence="1">
    <location>
        <begin position="66"/>
        <end position="164"/>
    </location>
</feature>
<evidence type="ECO:0000313" key="2">
    <source>
        <dbReference type="EMBL" id="TWP54078.1"/>
    </source>
</evidence>
<comment type="caution">
    <text evidence="2">The sequence shown here is derived from an EMBL/GenBank/DDBJ whole genome shotgun (WGS) entry which is preliminary data.</text>
</comment>
<dbReference type="InterPro" id="IPR002645">
    <property type="entry name" value="STAS_dom"/>
</dbReference>
<dbReference type="OrthoDB" id="3576811at2"/>
<keyword evidence="3" id="KW-1185">Reference proteome</keyword>
<dbReference type="SUPFAM" id="SSF52091">
    <property type="entry name" value="SpoIIaa-like"/>
    <property type="match status" value="1"/>
</dbReference>
<dbReference type="Gene3D" id="3.30.750.24">
    <property type="entry name" value="STAS domain"/>
    <property type="match status" value="1"/>
</dbReference>
<proteinExistence type="predicted"/>
<accession>A0A563F2V8</accession>
<organism evidence="2 3">
    <name type="scientific">Lentzea tibetensis</name>
    <dbReference type="NCBI Taxonomy" id="2591470"/>
    <lineage>
        <taxon>Bacteria</taxon>
        <taxon>Bacillati</taxon>
        <taxon>Actinomycetota</taxon>
        <taxon>Actinomycetes</taxon>
        <taxon>Pseudonocardiales</taxon>
        <taxon>Pseudonocardiaceae</taxon>
        <taxon>Lentzea</taxon>
    </lineage>
</organism>
<dbReference type="Proteomes" id="UP000316639">
    <property type="component" value="Unassembled WGS sequence"/>
</dbReference>
<dbReference type="GO" id="GO:0043856">
    <property type="term" value="F:anti-sigma factor antagonist activity"/>
    <property type="evidence" value="ECO:0007669"/>
    <property type="project" value="TreeGrafter"/>
</dbReference>
<protein>
    <submittedName>
        <fullName evidence="2">STAS domain-containing protein</fullName>
    </submittedName>
</protein>
<dbReference type="CDD" id="cd07043">
    <property type="entry name" value="STAS_anti-anti-sigma_factors"/>
    <property type="match status" value="1"/>
</dbReference>
<dbReference type="PANTHER" id="PTHR33495">
    <property type="entry name" value="ANTI-SIGMA FACTOR ANTAGONIST TM_1081-RELATED-RELATED"/>
    <property type="match status" value="1"/>
</dbReference>
<dbReference type="AlphaFoldDB" id="A0A563F2V8"/>
<dbReference type="PANTHER" id="PTHR33495:SF2">
    <property type="entry name" value="ANTI-SIGMA FACTOR ANTAGONIST TM_1081-RELATED"/>
    <property type="match status" value="1"/>
</dbReference>
<sequence length="164" mass="17480">MRTAPPDRVVTADVACAETQLVSSLRPLIPARLDPAVATVLEETPVSTVRNQVIERFAVTDHPNGPGSVVITVHGEVDLLSGPLLHARLQEHIHEAGPDLVVDLTAVRHFGSSGLTTLMAAWNATVIAGVAFRVVARTRTVLHPLRITGVDRIVDVVPDLTTTS</sequence>
<evidence type="ECO:0000313" key="3">
    <source>
        <dbReference type="Proteomes" id="UP000316639"/>
    </source>
</evidence>
<evidence type="ECO:0000259" key="1">
    <source>
        <dbReference type="PROSITE" id="PS50801"/>
    </source>
</evidence>